<dbReference type="Pfam" id="PF01420">
    <property type="entry name" value="Methylase_S"/>
    <property type="match status" value="1"/>
</dbReference>
<sequence length="186" mass="20971">MKTELKNIANIQTGVFAKAVAKGDMVYLQPKYYDEDGNRVTEVVPDLNSIGISANHHLQPGDILFSSKGTKNFATCFDDEDMNAAASTSFFVVRLQDRNVLPEFLTWHLNQPTTMSYLKAFAKGSSIPSISKEVLGKTEITVPSIQKQQLICKIAKLTTYEKQIHSKLMELRNEFYQQKLYTALNN</sequence>
<dbReference type="Gene3D" id="3.90.220.20">
    <property type="entry name" value="DNA methylase specificity domains"/>
    <property type="match status" value="1"/>
</dbReference>
<dbReference type="InterPro" id="IPR044946">
    <property type="entry name" value="Restrct_endonuc_typeI_TRD_sf"/>
</dbReference>
<keyword evidence="5" id="KW-0378">Hydrolase</keyword>
<keyword evidence="3" id="KW-0238">DNA-binding</keyword>
<reference evidence="5 6" key="1">
    <citation type="submission" date="2020-02" db="EMBL/GenBank/DDBJ databases">
        <title>Out from the shadows clarifying the taxonomy of the family Cryomorphaceae and related taxa by utilizing the GTDB taxonomic framework.</title>
        <authorList>
            <person name="Bowman J.P."/>
        </authorList>
    </citation>
    <scope>NUCLEOTIDE SEQUENCE [LARGE SCALE GENOMIC DNA]</scope>
    <source>
        <strain evidence="5 6">QSSC 1-22</strain>
    </source>
</reference>
<keyword evidence="5" id="KW-0540">Nuclease</keyword>
<dbReference type="GO" id="GO:0004519">
    <property type="term" value="F:endonuclease activity"/>
    <property type="evidence" value="ECO:0007669"/>
    <property type="project" value="UniProtKB-KW"/>
</dbReference>
<dbReference type="EMBL" id="JAAGVY010000027">
    <property type="protein sequence ID" value="NEN24490.1"/>
    <property type="molecule type" value="Genomic_DNA"/>
</dbReference>
<dbReference type="GO" id="GO:0003677">
    <property type="term" value="F:DNA binding"/>
    <property type="evidence" value="ECO:0007669"/>
    <property type="project" value="UniProtKB-KW"/>
</dbReference>
<protein>
    <submittedName>
        <fullName evidence="5">Restriction endonuclease subunit S</fullName>
    </submittedName>
</protein>
<keyword evidence="2" id="KW-0680">Restriction system</keyword>
<evidence type="ECO:0000313" key="5">
    <source>
        <dbReference type="EMBL" id="NEN24490.1"/>
    </source>
</evidence>
<evidence type="ECO:0000256" key="1">
    <source>
        <dbReference type="ARBA" id="ARBA00010923"/>
    </source>
</evidence>
<evidence type="ECO:0000256" key="3">
    <source>
        <dbReference type="ARBA" id="ARBA00023125"/>
    </source>
</evidence>
<dbReference type="RefSeq" id="WP_163285885.1">
    <property type="nucleotide sequence ID" value="NZ_JAAGVY010000027.1"/>
</dbReference>
<evidence type="ECO:0000313" key="6">
    <source>
        <dbReference type="Proteomes" id="UP000486602"/>
    </source>
</evidence>
<dbReference type="CDD" id="cd16961">
    <property type="entry name" value="RMtype1_S_TRD-CR_like"/>
    <property type="match status" value="1"/>
</dbReference>
<name>A0A7K3WS36_9FLAO</name>
<dbReference type="PANTHER" id="PTHR30408:SF12">
    <property type="entry name" value="TYPE I RESTRICTION ENZYME MJAVIII SPECIFICITY SUBUNIT"/>
    <property type="match status" value="1"/>
</dbReference>
<accession>A0A7K3WS36</accession>
<organism evidence="5 6">
    <name type="scientific">Cryomorpha ignava</name>
    <dbReference type="NCBI Taxonomy" id="101383"/>
    <lineage>
        <taxon>Bacteria</taxon>
        <taxon>Pseudomonadati</taxon>
        <taxon>Bacteroidota</taxon>
        <taxon>Flavobacteriia</taxon>
        <taxon>Flavobacteriales</taxon>
        <taxon>Cryomorphaceae</taxon>
        <taxon>Cryomorpha</taxon>
    </lineage>
</organism>
<gene>
    <name evidence="5" type="ORF">G3O08_13355</name>
</gene>
<dbReference type="PANTHER" id="PTHR30408">
    <property type="entry name" value="TYPE-1 RESTRICTION ENZYME ECOKI SPECIFICITY PROTEIN"/>
    <property type="match status" value="1"/>
</dbReference>
<dbReference type="InterPro" id="IPR052021">
    <property type="entry name" value="Type-I_RS_S_subunit"/>
</dbReference>
<keyword evidence="5" id="KW-0255">Endonuclease</keyword>
<dbReference type="GO" id="GO:0009307">
    <property type="term" value="P:DNA restriction-modification system"/>
    <property type="evidence" value="ECO:0007669"/>
    <property type="project" value="UniProtKB-KW"/>
</dbReference>
<dbReference type="AlphaFoldDB" id="A0A7K3WS36"/>
<comment type="similarity">
    <text evidence="1">Belongs to the type-I restriction system S methylase family.</text>
</comment>
<feature type="domain" description="Type I restriction modification DNA specificity" evidence="4">
    <location>
        <begin position="55"/>
        <end position="166"/>
    </location>
</feature>
<dbReference type="SUPFAM" id="SSF116734">
    <property type="entry name" value="DNA methylase specificity domain"/>
    <property type="match status" value="1"/>
</dbReference>
<keyword evidence="6" id="KW-1185">Reference proteome</keyword>
<dbReference type="Proteomes" id="UP000486602">
    <property type="component" value="Unassembled WGS sequence"/>
</dbReference>
<dbReference type="InterPro" id="IPR000055">
    <property type="entry name" value="Restrct_endonuc_typeI_TRD"/>
</dbReference>
<comment type="caution">
    <text evidence="5">The sequence shown here is derived from an EMBL/GenBank/DDBJ whole genome shotgun (WGS) entry which is preliminary data.</text>
</comment>
<proteinExistence type="inferred from homology"/>
<evidence type="ECO:0000259" key="4">
    <source>
        <dbReference type="Pfam" id="PF01420"/>
    </source>
</evidence>
<evidence type="ECO:0000256" key="2">
    <source>
        <dbReference type="ARBA" id="ARBA00022747"/>
    </source>
</evidence>